<gene>
    <name evidence="1" type="ORF">MC70_011405</name>
</gene>
<name>A0AAP8PIT3_SERMA</name>
<dbReference type="AlphaFoldDB" id="A0AAP8PIT3"/>
<dbReference type="Proteomes" id="UP000030378">
    <property type="component" value="Unassembled WGS sequence"/>
</dbReference>
<dbReference type="Pfam" id="PF15428">
    <property type="entry name" value="Imm26"/>
    <property type="match status" value="1"/>
</dbReference>
<comment type="caution">
    <text evidence="1">The sequence shown here is derived from an EMBL/GenBank/DDBJ whole genome shotgun (WGS) entry which is preliminary data.</text>
</comment>
<dbReference type="InterPro" id="IPR029278">
    <property type="entry name" value="Imm26"/>
</dbReference>
<dbReference type="EMBL" id="JTBC02000002">
    <property type="protein sequence ID" value="PNO70574.1"/>
    <property type="molecule type" value="Genomic_DNA"/>
</dbReference>
<evidence type="ECO:0000313" key="2">
    <source>
        <dbReference type="Proteomes" id="UP000030378"/>
    </source>
</evidence>
<organism evidence="1 2">
    <name type="scientific">Serratia marcescens</name>
    <dbReference type="NCBI Taxonomy" id="615"/>
    <lineage>
        <taxon>Bacteria</taxon>
        <taxon>Pseudomonadati</taxon>
        <taxon>Pseudomonadota</taxon>
        <taxon>Gammaproteobacteria</taxon>
        <taxon>Enterobacterales</taxon>
        <taxon>Yersiniaceae</taxon>
        <taxon>Serratia</taxon>
    </lineage>
</organism>
<proteinExistence type="predicted"/>
<accession>A0AAP8PIT3</accession>
<reference evidence="2" key="1">
    <citation type="submission" date="2017-12" db="EMBL/GenBank/DDBJ databases">
        <title>FDA dAtabase for Regulatory Grade micrObial Sequences (FDA-ARGOS): Supporting development and validation of Infectious Disease Dx tests.</title>
        <authorList>
            <person name="Campos J."/>
            <person name="Goldberg B."/>
            <person name="Tallon L."/>
            <person name="Sadzewicz L."/>
            <person name="Sengamalay N."/>
            <person name="Ott S."/>
            <person name="Godinez A."/>
            <person name="Nagaraj S."/>
            <person name="Vavikolanu K."/>
            <person name="Vyas G."/>
            <person name="Nadendla S."/>
            <person name="Aluvathingal J."/>
            <person name="Geyer C."/>
            <person name="Nandy P."/>
            <person name="Hobson J."/>
            <person name="Sichtig H."/>
        </authorList>
    </citation>
    <scope>NUCLEOTIDE SEQUENCE [LARGE SCALE GENOMIC DNA]</scope>
    <source>
        <strain evidence="2">FDAARGOS_79</strain>
    </source>
</reference>
<sequence>MLMSKPELWGWEKKSRTMLRFIKPGDVFCFKLTDEKYGFGRIISKVSIGHSAEIFDAFSKEPKVPDDLFSNAQVGSHPIILDAYSLFDKKISGEWRIIGHQEGQVKKFENTYFVYGALGNRKKVDMYGNSENVSDKDSEHYPPYMPSNDMHVRKLLAI</sequence>
<evidence type="ECO:0000313" key="1">
    <source>
        <dbReference type="EMBL" id="PNO70574.1"/>
    </source>
</evidence>
<protein>
    <submittedName>
        <fullName evidence="1">Phosphotriesterase</fullName>
    </submittedName>
</protein>